<organism evidence="1 2">
    <name type="scientific">Microbulbifer donghaiensis</name>
    <dbReference type="NCBI Taxonomy" id="494016"/>
    <lineage>
        <taxon>Bacteria</taxon>
        <taxon>Pseudomonadati</taxon>
        <taxon>Pseudomonadota</taxon>
        <taxon>Gammaproteobacteria</taxon>
        <taxon>Cellvibrionales</taxon>
        <taxon>Microbulbiferaceae</taxon>
        <taxon>Microbulbifer</taxon>
    </lineage>
</organism>
<evidence type="ECO:0000313" key="1">
    <source>
        <dbReference type="EMBL" id="SHE69939.1"/>
    </source>
</evidence>
<evidence type="ECO:0000313" key="2">
    <source>
        <dbReference type="Proteomes" id="UP000184170"/>
    </source>
</evidence>
<dbReference type="Pfam" id="PF11964">
    <property type="entry name" value="SpoIIAA-like"/>
    <property type="match status" value="1"/>
</dbReference>
<accession>A0A1M4VLT4</accession>
<dbReference type="OrthoDB" id="9811577at2"/>
<dbReference type="Proteomes" id="UP000184170">
    <property type="component" value="Unassembled WGS sequence"/>
</dbReference>
<dbReference type="InterPro" id="IPR036513">
    <property type="entry name" value="STAS_dom_sf"/>
</dbReference>
<name>A0A1M4VLT4_9GAMM</name>
<dbReference type="InterPro" id="IPR038396">
    <property type="entry name" value="SpoIIAA-like_sf"/>
</dbReference>
<dbReference type="AlphaFoldDB" id="A0A1M4VLT4"/>
<proteinExistence type="predicted"/>
<gene>
    <name evidence="1" type="ORF">SAMN04487965_0461</name>
</gene>
<dbReference type="STRING" id="494016.SAMN04487965_0461"/>
<dbReference type="EMBL" id="FQVA01000001">
    <property type="protein sequence ID" value="SHE69939.1"/>
    <property type="molecule type" value="Genomic_DNA"/>
</dbReference>
<protein>
    <submittedName>
        <fullName evidence="1">SpoIIAA-like</fullName>
    </submittedName>
</protein>
<dbReference type="InterPro" id="IPR021866">
    <property type="entry name" value="SpoIIAA-like"/>
</dbReference>
<keyword evidence="2" id="KW-1185">Reference proteome</keyword>
<sequence>MIDHNWHRGHRILEVRPLGPLTEDDFQSLEAQVDPVISERGPLTGLLVDAQNFAGWESFAALVSHCRFVRDHHKHIRRIAVVSDLPLLGYMPRLVDHFVSAEVRPFSSVDYQPALAWLAEAG</sequence>
<reference evidence="2" key="1">
    <citation type="submission" date="2016-11" db="EMBL/GenBank/DDBJ databases">
        <authorList>
            <person name="Varghese N."/>
            <person name="Submissions S."/>
        </authorList>
    </citation>
    <scope>NUCLEOTIDE SEQUENCE [LARGE SCALE GENOMIC DNA]</scope>
    <source>
        <strain evidence="2">CGMCC 1.7063</strain>
    </source>
</reference>
<dbReference type="Gene3D" id="3.40.50.10600">
    <property type="entry name" value="SpoIIaa-like domains"/>
    <property type="match status" value="1"/>
</dbReference>
<dbReference type="SUPFAM" id="SSF52091">
    <property type="entry name" value="SpoIIaa-like"/>
    <property type="match status" value="1"/>
</dbReference>